<evidence type="ECO:0000313" key="1">
    <source>
        <dbReference type="EMBL" id="KKN50956.1"/>
    </source>
</evidence>
<comment type="caution">
    <text evidence="1">The sequence shown here is derived from an EMBL/GenBank/DDBJ whole genome shotgun (WGS) entry which is preliminary data.</text>
</comment>
<accession>A0A0F9TPD7</accession>
<gene>
    <name evidence="1" type="ORF">LCGC14_0627450</name>
</gene>
<reference evidence="1" key="1">
    <citation type="journal article" date="2015" name="Nature">
        <title>Complex archaea that bridge the gap between prokaryotes and eukaryotes.</title>
        <authorList>
            <person name="Spang A."/>
            <person name="Saw J.H."/>
            <person name="Jorgensen S.L."/>
            <person name="Zaremba-Niedzwiedzka K."/>
            <person name="Martijn J."/>
            <person name="Lind A.E."/>
            <person name="van Eijk R."/>
            <person name="Schleper C."/>
            <person name="Guy L."/>
            <person name="Ettema T.J."/>
        </authorList>
    </citation>
    <scope>NUCLEOTIDE SEQUENCE</scope>
</reference>
<sequence>MDILIKNKGEILDKRLEDLLKKEFPYINPLALEELFMKLESMNVINVFRVSKNKKMLVLNKNSKAIREGIIKDFY</sequence>
<name>A0A0F9TPD7_9ZZZZ</name>
<protein>
    <submittedName>
        <fullName evidence="1">Uncharacterized protein</fullName>
    </submittedName>
</protein>
<dbReference type="AlphaFoldDB" id="A0A0F9TPD7"/>
<proteinExistence type="predicted"/>
<dbReference type="EMBL" id="LAZR01001087">
    <property type="protein sequence ID" value="KKN50956.1"/>
    <property type="molecule type" value="Genomic_DNA"/>
</dbReference>
<organism evidence="1">
    <name type="scientific">marine sediment metagenome</name>
    <dbReference type="NCBI Taxonomy" id="412755"/>
    <lineage>
        <taxon>unclassified sequences</taxon>
        <taxon>metagenomes</taxon>
        <taxon>ecological metagenomes</taxon>
    </lineage>
</organism>